<evidence type="ECO:0000313" key="7">
    <source>
        <dbReference type="Proteomes" id="UP000231553"/>
    </source>
</evidence>
<dbReference type="Proteomes" id="UP000231553">
    <property type="component" value="Unassembled WGS sequence"/>
</dbReference>
<evidence type="ECO:0000256" key="2">
    <source>
        <dbReference type="ARBA" id="ARBA00023015"/>
    </source>
</evidence>
<dbReference type="InterPro" id="IPR058163">
    <property type="entry name" value="LysR-type_TF_proteobact-type"/>
</dbReference>
<dbReference type="SUPFAM" id="SSF53850">
    <property type="entry name" value="Periplasmic binding protein-like II"/>
    <property type="match status" value="1"/>
</dbReference>
<dbReference type="Pfam" id="PF00126">
    <property type="entry name" value="HTH_1"/>
    <property type="match status" value="1"/>
</dbReference>
<protein>
    <submittedName>
        <fullName evidence="6">LysR family transcriptional regulator</fullName>
    </submittedName>
</protein>
<accession>A0A2M8IW38</accession>
<name>A0A2M8IW38_9RHOB</name>
<dbReference type="Gene3D" id="3.40.190.10">
    <property type="entry name" value="Periplasmic binding protein-like II"/>
    <property type="match status" value="2"/>
</dbReference>
<dbReference type="GO" id="GO:0003700">
    <property type="term" value="F:DNA-binding transcription factor activity"/>
    <property type="evidence" value="ECO:0007669"/>
    <property type="project" value="InterPro"/>
</dbReference>
<evidence type="ECO:0000259" key="5">
    <source>
        <dbReference type="PROSITE" id="PS50931"/>
    </source>
</evidence>
<dbReference type="PROSITE" id="PS50931">
    <property type="entry name" value="HTH_LYSR"/>
    <property type="match status" value="1"/>
</dbReference>
<comment type="similarity">
    <text evidence="1">Belongs to the LysR transcriptional regulatory family.</text>
</comment>
<reference evidence="6 7" key="1">
    <citation type="journal article" date="2018" name="Int. J. Syst. Evol. Microbiol.">
        <title>Pseudooceanicola lipolyticus sp. nov., a marine alphaproteobacterium, reclassification of Oceanicola flagellatus as Pseudooceanicola flagellatus comb. nov. and emended description of the genus Pseudooceanicola.</title>
        <authorList>
            <person name="Huang M.-M."/>
            <person name="Guo L.-L."/>
            <person name="Wu Y.-H."/>
            <person name="Lai Q.-L."/>
            <person name="Shao Z.-Z."/>
            <person name="Wang C.-S."/>
            <person name="Wu M."/>
            <person name="Xu X.-W."/>
        </authorList>
    </citation>
    <scope>NUCLEOTIDE SEQUENCE [LARGE SCALE GENOMIC DNA]</scope>
    <source>
        <strain evidence="6 7">157</strain>
    </source>
</reference>
<sequence length="306" mass="32615">MDWRDMPPLAALRAFAAFAETGDVVSAGAALNVTHAAISQHLRALERHLGVALLDRSGRALTLTGEGEQLAQALTVGFGAIGSVVQELTGRDAARPVHLSVTPSFAANWLMPRLPEFRMAHPDIDLMIDPSAKLVELTPGGIDIALRFGAGGWAGLDSELLIATPMVVIAAPGMLAGRTIRDPEELTDLPWLEELGSSEASNWLQGRGVARGLVGRRVQMPGNLVLEAVRAGQGVAVSTRLFVEADVAAGRVTILFEDPDTGAGYHLVTRPGMLRAPARKVAAWLRRMAREDQMMARTPDSASRSE</sequence>
<organism evidence="6 7">
    <name type="scientific">Pseudooceanicola lipolyticus</name>
    <dbReference type="NCBI Taxonomy" id="2029104"/>
    <lineage>
        <taxon>Bacteria</taxon>
        <taxon>Pseudomonadati</taxon>
        <taxon>Pseudomonadota</taxon>
        <taxon>Alphaproteobacteria</taxon>
        <taxon>Rhodobacterales</taxon>
        <taxon>Paracoccaceae</taxon>
        <taxon>Pseudooceanicola</taxon>
    </lineage>
</organism>
<keyword evidence="2" id="KW-0805">Transcription regulation</keyword>
<evidence type="ECO:0000313" key="6">
    <source>
        <dbReference type="EMBL" id="PJE34755.1"/>
    </source>
</evidence>
<dbReference type="EMBL" id="PGTB01000143">
    <property type="protein sequence ID" value="PJE34755.1"/>
    <property type="molecule type" value="Genomic_DNA"/>
</dbReference>
<dbReference type="SUPFAM" id="SSF46785">
    <property type="entry name" value="Winged helix' DNA-binding domain"/>
    <property type="match status" value="1"/>
</dbReference>
<dbReference type="PANTHER" id="PTHR30537:SF26">
    <property type="entry name" value="GLYCINE CLEAVAGE SYSTEM TRANSCRIPTIONAL ACTIVATOR"/>
    <property type="match status" value="1"/>
</dbReference>
<dbReference type="GO" id="GO:0043565">
    <property type="term" value="F:sequence-specific DNA binding"/>
    <property type="evidence" value="ECO:0007669"/>
    <property type="project" value="TreeGrafter"/>
</dbReference>
<dbReference type="AlphaFoldDB" id="A0A2M8IW38"/>
<comment type="caution">
    <text evidence="6">The sequence shown here is derived from an EMBL/GenBank/DDBJ whole genome shotgun (WGS) entry which is preliminary data.</text>
</comment>
<evidence type="ECO:0000256" key="4">
    <source>
        <dbReference type="ARBA" id="ARBA00023163"/>
    </source>
</evidence>
<dbReference type="OrthoDB" id="7328368at2"/>
<dbReference type="InterPro" id="IPR005119">
    <property type="entry name" value="LysR_subst-bd"/>
</dbReference>
<dbReference type="Pfam" id="PF03466">
    <property type="entry name" value="LysR_substrate"/>
    <property type="match status" value="1"/>
</dbReference>
<dbReference type="RefSeq" id="WP_100164302.1">
    <property type="nucleotide sequence ID" value="NZ_PGTB01000143.1"/>
</dbReference>
<dbReference type="PANTHER" id="PTHR30537">
    <property type="entry name" value="HTH-TYPE TRANSCRIPTIONAL REGULATOR"/>
    <property type="match status" value="1"/>
</dbReference>
<keyword evidence="3" id="KW-0238">DNA-binding</keyword>
<dbReference type="InterPro" id="IPR000847">
    <property type="entry name" value="LysR_HTH_N"/>
</dbReference>
<gene>
    <name evidence="6" type="ORF">CVM52_20635</name>
</gene>
<evidence type="ECO:0000256" key="1">
    <source>
        <dbReference type="ARBA" id="ARBA00009437"/>
    </source>
</evidence>
<dbReference type="GO" id="GO:0006351">
    <property type="term" value="P:DNA-templated transcription"/>
    <property type="evidence" value="ECO:0007669"/>
    <property type="project" value="TreeGrafter"/>
</dbReference>
<dbReference type="InterPro" id="IPR036390">
    <property type="entry name" value="WH_DNA-bd_sf"/>
</dbReference>
<keyword evidence="4" id="KW-0804">Transcription</keyword>
<dbReference type="Gene3D" id="1.10.10.10">
    <property type="entry name" value="Winged helix-like DNA-binding domain superfamily/Winged helix DNA-binding domain"/>
    <property type="match status" value="1"/>
</dbReference>
<keyword evidence="7" id="KW-1185">Reference proteome</keyword>
<proteinExistence type="inferred from homology"/>
<feature type="domain" description="HTH lysR-type" evidence="5">
    <location>
        <begin position="7"/>
        <end position="64"/>
    </location>
</feature>
<evidence type="ECO:0000256" key="3">
    <source>
        <dbReference type="ARBA" id="ARBA00023125"/>
    </source>
</evidence>
<dbReference type="InterPro" id="IPR036388">
    <property type="entry name" value="WH-like_DNA-bd_sf"/>
</dbReference>